<organism evidence="2 3">
    <name type="scientific">Curvularia kusanoi</name>
    <name type="common">Cochliobolus kusanoi</name>
    <dbReference type="NCBI Taxonomy" id="90978"/>
    <lineage>
        <taxon>Eukaryota</taxon>
        <taxon>Fungi</taxon>
        <taxon>Dikarya</taxon>
        <taxon>Ascomycota</taxon>
        <taxon>Pezizomycotina</taxon>
        <taxon>Dothideomycetes</taxon>
        <taxon>Pleosporomycetidae</taxon>
        <taxon>Pleosporales</taxon>
        <taxon>Pleosporineae</taxon>
        <taxon>Pleosporaceae</taxon>
        <taxon>Curvularia</taxon>
    </lineage>
</organism>
<dbReference type="PANTHER" id="PTHR42877">
    <property type="entry name" value="L-ORNITHINE N(5)-MONOOXYGENASE-RELATED"/>
    <property type="match status" value="1"/>
</dbReference>
<evidence type="ECO:0000313" key="2">
    <source>
        <dbReference type="EMBL" id="KAF2993663.1"/>
    </source>
</evidence>
<dbReference type="InterPro" id="IPR036188">
    <property type="entry name" value="FAD/NAD-bd_sf"/>
</dbReference>
<reference evidence="2" key="1">
    <citation type="submission" date="2019-04" db="EMBL/GenBank/DDBJ databases">
        <title>Sequencing of skin fungus with MAO and IRED activity.</title>
        <authorList>
            <person name="Marsaioli A.J."/>
            <person name="Bonatto J.M.C."/>
            <person name="Reis Junior O."/>
        </authorList>
    </citation>
    <scope>NUCLEOTIDE SEQUENCE</scope>
    <source>
        <strain evidence="2">30M1</strain>
    </source>
</reference>
<dbReference type="Proteomes" id="UP000801428">
    <property type="component" value="Unassembled WGS sequence"/>
</dbReference>
<name>A0A9P4T3B6_CURKU</name>
<dbReference type="InterPro" id="IPR051209">
    <property type="entry name" value="FAD-bind_Monooxygenase_sf"/>
</dbReference>
<gene>
    <name evidence="2" type="ORF">E8E13_000449</name>
</gene>
<sequence length="300" mass="34055">MIERFANDPQHYYEYRKDLEVKLASGFRGMFNGSPFRGMLRDATLDHMQKLITDKELLATLTPKFEIGCRRYTPGDHYLKALQQPNVEVKTSPIIRLAEHGILSQDGGLTKVDVIICATGFDTTYKSRFPIIGRNGYTLNDNFGNPNLTESYLGVSVARLPNFFGFSMPNFPVIGSAVPAYEMASDYIVRVIDRLQCDNLKSVCVKDSAQTELNKWVQSRMPKMIFSSECKSWWKFPNGKVVVPWPGSYLHYAQAVRIVRWEDYDLAFEDSEQRFGSFGNGITCDGICSENIPWLHAPSS</sequence>
<evidence type="ECO:0000313" key="3">
    <source>
        <dbReference type="Proteomes" id="UP000801428"/>
    </source>
</evidence>
<evidence type="ECO:0000256" key="1">
    <source>
        <dbReference type="ARBA" id="ARBA00010139"/>
    </source>
</evidence>
<dbReference type="AlphaFoldDB" id="A0A9P4T3B6"/>
<accession>A0A9P4T3B6</accession>
<comment type="caution">
    <text evidence="2">The sequence shown here is derived from an EMBL/GenBank/DDBJ whole genome shotgun (WGS) entry which is preliminary data.</text>
</comment>
<dbReference type="OrthoDB" id="74360at2759"/>
<dbReference type="PANTHER" id="PTHR42877:SF4">
    <property type="entry name" value="FAD_NAD(P)-BINDING DOMAIN-CONTAINING PROTEIN-RELATED"/>
    <property type="match status" value="1"/>
</dbReference>
<dbReference type="Gene3D" id="3.50.50.60">
    <property type="entry name" value="FAD/NAD(P)-binding domain"/>
    <property type="match status" value="1"/>
</dbReference>
<protein>
    <submittedName>
        <fullName evidence="2">Uncharacterized protein</fullName>
    </submittedName>
</protein>
<keyword evidence="3" id="KW-1185">Reference proteome</keyword>
<proteinExistence type="inferred from homology"/>
<dbReference type="EMBL" id="SWKU01000049">
    <property type="protein sequence ID" value="KAF2993663.1"/>
    <property type="molecule type" value="Genomic_DNA"/>
</dbReference>
<comment type="similarity">
    <text evidence="1">Belongs to the FAD-binding monooxygenase family.</text>
</comment>
<dbReference type="SUPFAM" id="SSF51905">
    <property type="entry name" value="FAD/NAD(P)-binding domain"/>
    <property type="match status" value="2"/>
</dbReference>